<feature type="region of interest" description="Disordered" evidence="1">
    <location>
        <begin position="50"/>
        <end position="74"/>
    </location>
</feature>
<reference evidence="2" key="1">
    <citation type="journal article" date="2020" name="Fungal Divers.">
        <title>Resolving the Mortierellaceae phylogeny through synthesis of multi-gene phylogenetics and phylogenomics.</title>
        <authorList>
            <person name="Vandepol N."/>
            <person name="Liber J."/>
            <person name="Desiro A."/>
            <person name="Na H."/>
            <person name="Kennedy M."/>
            <person name="Barry K."/>
            <person name="Grigoriev I.V."/>
            <person name="Miller A.N."/>
            <person name="O'Donnell K."/>
            <person name="Stajich J.E."/>
            <person name="Bonito G."/>
        </authorList>
    </citation>
    <scope>NUCLEOTIDE SEQUENCE</scope>
    <source>
        <strain evidence="2">NVP60</strain>
    </source>
</reference>
<dbReference type="EMBL" id="JAAAIN010000477">
    <property type="protein sequence ID" value="KAG0313989.1"/>
    <property type="molecule type" value="Genomic_DNA"/>
</dbReference>
<sequence>MAVGSLAKIGQNLVVRVQEKGDHYCYESAELGSSHTLSDKSVVDKGEQLGHEQAGVQKKEEYPALALGDEEQQR</sequence>
<keyword evidence="3" id="KW-1185">Reference proteome</keyword>
<dbReference type="Proteomes" id="UP000823405">
    <property type="component" value="Unassembled WGS sequence"/>
</dbReference>
<comment type="caution">
    <text evidence="2">The sequence shown here is derived from an EMBL/GenBank/DDBJ whole genome shotgun (WGS) entry which is preliminary data.</text>
</comment>
<protein>
    <submittedName>
        <fullName evidence="2">Uncharacterized protein</fullName>
    </submittedName>
</protein>
<gene>
    <name evidence="2" type="ORF">BGZ97_009732</name>
</gene>
<proteinExistence type="predicted"/>
<dbReference type="AlphaFoldDB" id="A0A9P6R9N4"/>
<evidence type="ECO:0000256" key="1">
    <source>
        <dbReference type="SAM" id="MobiDB-lite"/>
    </source>
</evidence>
<organism evidence="2 3">
    <name type="scientific">Linnemannia gamsii</name>
    <dbReference type="NCBI Taxonomy" id="64522"/>
    <lineage>
        <taxon>Eukaryota</taxon>
        <taxon>Fungi</taxon>
        <taxon>Fungi incertae sedis</taxon>
        <taxon>Mucoromycota</taxon>
        <taxon>Mortierellomycotina</taxon>
        <taxon>Mortierellomycetes</taxon>
        <taxon>Mortierellales</taxon>
        <taxon>Mortierellaceae</taxon>
        <taxon>Linnemannia</taxon>
    </lineage>
</organism>
<accession>A0A9P6R9N4</accession>
<evidence type="ECO:0000313" key="2">
    <source>
        <dbReference type="EMBL" id="KAG0313989.1"/>
    </source>
</evidence>
<evidence type="ECO:0000313" key="3">
    <source>
        <dbReference type="Proteomes" id="UP000823405"/>
    </source>
</evidence>
<name>A0A9P6R9N4_9FUNG</name>